<feature type="compositionally biased region" description="Polar residues" evidence="1">
    <location>
        <begin position="62"/>
        <end position="72"/>
    </location>
</feature>
<sequence length="284" mass="31740">MEKARRRAFNTNDCRWRQSLALIANDQRRRRGSLNHVSVGFKPSDPPRFEMDGPDWARRSRNTTIQNTGVSRTSDRQKTSKLGRIGNLLQSVLGEVLCLHRGVVKKEVAVLCRVKEECCGSLPEKEECCGSLPEEGRVVLCRHQGVVKKDDLGDVQVNDEDLDMYGRVGERIQGDALRHSIMTNLWEAHMNVEGLQKMAGAVGREAYRVRAEYPSQRRWSPHPVPAAALPVAGRYNIAKAEAAAGRTSSGNNECEWRSRSDTKRKARTAKHAKRGPSGDAREAS</sequence>
<gene>
    <name evidence="2" type="ORF">M5K25_000277</name>
</gene>
<keyword evidence="3" id="KW-1185">Reference proteome</keyword>
<proteinExistence type="predicted"/>
<accession>A0ABD0VTJ6</accession>
<organism evidence="2 3">
    <name type="scientific">Dendrobium thyrsiflorum</name>
    <name type="common">Pinecone-like raceme dendrobium</name>
    <name type="synonym">Orchid</name>
    <dbReference type="NCBI Taxonomy" id="117978"/>
    <lineage>
        <taxon>Eukaryota</taxon>
        <taxon>Viridiplantae</taxon>
        <taxon>Streptophyta</taxon>
        <taxon>Embryophyta</taxon>
        <taxon>Tracheophyta</taxon>
        <taxon>Spermatophyta</taxon>
        <taxon>Magnoliopsida</taxon>
        <taxon>Liliopsida</taxon>
        <taxon>Asparagales</taxon>
        <taxon>Orchidaceae</taxon>
        <taxon>Epidendroideae</taxon>
        <taxon>Malaxideae</taxon>
        <taxon>Dendrobiinae</taxon>
        <taxon>Dendrobium</taxon>
    </lineage>
</organism>
<dbReference type="EMBL" id="JANQDX010000001">
    <property type="protein sequence ID" value="KAL0928399.1"/>
    <property type="molecule type" value="Genomic_DNA"/>
</dbReference>
<name>A0ABD0VTJ6_DENTH</name>
<dbReference type="AlphaFoldDB" id="A0ABD0VTJ6"/>
<feature type="compositionally biased region" description="Basic residues" evidence="1">
    <location>
        <begin position="264"/>
        <end position="274"/>
    </location>
</feature>
<evidence type="ECO:0000313" key="3">
    <source>
        <dbReference type="Proteomes" id="UP001552299"/>
    </source>
</evidence>
<dbReference type="Proteomes" id="UP001552299">
    <property type="component" value="Unassembled WGS sequence"/>
</dbReference>
<feature type="region of interest" description="Disordered" evidence="1">
    <location>
        <begin position="241"/>
        <end position="284"/>
    </location>
</feature>
<evidence type="ECO:0000256" key="1">
    <source>
        <dbReference type="SAM" id="MobiDB-lite"/>
    </source>
</evidence>
<feature type="region of interest" description="Disordered" evidence="1">
    <location>
        <begin position="36"/>
        <end position="77"/>
    </location>
</feature>
<protein>
    <submittedName>
        <fullName evidence="2">Uncharacterized protein</fullName>
    </submittedName>
</protein>
<comment type="caution">
    <text evidence="2">The sequence shown here is derived from an EMBL/GenBank/DDBJ whole genome shotgun (WGS) entry which is preliminary data.</text>
</comment>
<feature type="compositionally biased region" description="Basic and acidic residues" evidence="1">
    <location>
        <begin position="254"/>
        <end position="263"/>
    </location>
</feature>
<evidence type="ECO:0000313" key="2">
    <source>
        <dbReference type="EMBL" id="KAL0928399.1"/>
    </source>
</evidence>
<feature type="compositionally biased region" description="Basic and acidic residues" evidence="1">
    <location>
        <begin position="45"/>
        <end position="58"/>
    </location>
</feature>
<reference evidence="2 3" key="1">
    <citation type="journal article" date="2024" name="Plant Biotechnol. J.">
        <title>Dendrobium thyrsiflorum genome and its molecular insights into genes involved in important horticultural traits.</title>
        <authorList>
            <person name="Chen B."/>
            <person name="Wang J.Y."/>
            <person name="Zheng P.J."/>
            <person name="Li K.L."/>
            <person name="Liang Y.M."/>
            <person name="Chen X.F."/>
            <person name="Zhang C."/>
            <person name="Zhao X."/>
            <person name="He X."/>
            <person name="Zhang G.Q."/>
            <person name="Liu Z.J."/>
            <person name="Xu Q."/>
        </authorList>
    </citation>
    <scope>NUCLEOTIDE SEQUENCE [LARGE SCALE GENOMIC DNA]</scope>
    <source>
        <strain evidence="2">GZMU011</strain>
    </source>
</reference>